<accession>A0A6G4WX10</accession>
<keyword evidence="5" id="KW-1185">Reference proteome</keyword>
<evidence type="ECO:0000256" key="2">
    <source>
        <dbReference type="SAM" id="MobiDB-lite"/>
    </source>
</evidence>
<reference evidence="4 5" key="1">
    <citation type="submission" date="2020-02" db="EMBL/GenBank/DDBJ databases">
        <title>Whole-genome analyses of novel actinobacteria.</title>
        <authorList>
            <person name="Sahin N."/>
            <person name="Tatar D."/>
        </authorList>
    </citation>
    <scope>NUCLEOTIDE SEQUENCE [LARGE SCALE GENOMIC DNA]</scope>
    <source>
        <strain evidence="4 5">SB3404</strain>
    </source>
</reference>
<dbReference type="Gene3D" id="3.40.50.12580">
    <property type="match status" value="1"/>
</dbReference>
<gene>
    <name evidence="4" type="ORF">G5C65_11615</name>
</gene>
<keyword evidence="3" id="KW-0472">Membrane</keyword>
<feature type="compositionally biased region" description="Acidic residues" evidence="2">
    <location>
        <begin position="694"/>
        <end position="703"/>
    </location>
</feature>
<keyword evidence="3" id="KW-1133">Transmembrane helix</keyword>
<feature type="region of interest" description="Disordered" evidence="2">
    <location>
        <begin position="673"/>
        <end position="703"/>
    </location>
</feature>
<dbReference type="AlphaFoldDB" id="A0A6G4WX10"/>
<evidence type="ECO:0008006" key="6">
    <source>
        <dbReference type="Google" id="ProtNLM"/>
    </source>
</evidence>
<name>A0A6G4WX10_9ACTN</name>
<keyword evidence="3" id="KW-0812">Transmembrane</keyword>
<organism evidence="4 5">
    <name type="scientific">Streptomyces boncukensis</name>
    <dbReference type="NCBI Taxonomy" id="2711219"/>
    <lineage>
        <taxon>Bacteria</taxon>
        <taxon>Bacillati</taxon>
        <taxon>Actinomycetota</taxon>
        <taxon>Actinomycetes</taxon>
        <taxon>Kitasatosporales</taxon>
        <taxon>Streptomycetaceae</taxon>
        <taxon>Streptomyces</taxon>
    </lineage>
</organism>
<dbReference type="InterPro" id="IPR043148">
    <property type="entry name" value="TagF_C"/>
</dbReference>
<dbReference type="EMBL" id="JAAKZZ010000090">
    <property type="protein sequence ID" value="NGO68991.1"/>
    <property type="molecule type" value="Genomic_DNA"/>
</dbReference>
<comment type="caution">
    <text evidence="4">The sequence shown here is derived from an EMBL/GenBank/DDBJ whole genome shotgun (WGS) entry which is preliminary data.</text>
</comment>
<protein>
    <recommendedName>
        <fullName evidence="6">Integral membrane protein</fullName>
    </recommendedName>
</protein>
<dbReference type="RefSeq" id="WP_165298688.1">
    <property type="nucleotide sequence ID" value="NZ_JAAKZZ010000090.1"/>
</dbReference>
<feature type="coiled-coil region" evidence="1">
    <location>
        <begin position="461"/>
        <end position="488"/>
    </location>
</feature>
<evidence type="ECO:0000256" key="1">
    <source>
        <dbReference type="SAM" id="Coils"/>
    </source>
</evidence>
<feature type="transmembrane region" description="Helical" evidence="3">
    <location>
        <begin position="175"/>
        <end position="198"/>
    </location>
</feature>
<evidence type="ECO:0000313" key="5">
    <source>
        <dbReference type="Proteomes" id="UP000477722"/>
    </source>
</evidence>
<sequence length="703" mass="75277">MTRIRTGTALALLALGYALQLLGVLLAGAVPAALGAALGALTDTALLAPSQRPVARWLGRTQLTAPVRQLLRDGLFLGALVRLDTLRPDAAGAWLLGAVLGCWALHFLCQAVAAAVRTRRRLPFVIQNIDGSGLGLTPAPPRLFARQGTQRLAAAGLLTTAGMTVSAATESAQGAALAASLCCAVLLAGTARLSAWLLPGRRVVDEERALDWLDGWLADYRPTIGLYFSGGTSSAYQVNMWLTTLAALDGRPLVVLRERFMVRRLDTTDVPVVCLPRVAHLMRLEHSTLRVLLHPSNSGKTSQVLRIPSIKHAFINHGESDKLSSCNPYARAYDQVWVAGAAARERYRLADIGVEDKDVVEVGRPQLAGIRPAPGTPREDGRLTVLYAPTWEGWTTDPGNTSLVLAGEEIVRALLADDRVRLLYKPHPMTGTVDPRAGDADRRLQTLIAQANARRAGPGPAPEAVRALERATAQLDRLTAQAVRASADEVERMRVQSRPEPGRADRVAAATERWEAAYWAALPPYAHQVVTGSRPGVHSCFNQADLLISDVSSVVSDFLVSEKPYAVANTSGMSEEAYRAAFPTVRAATLLTPGAADVPALLATVRHPERDHFAAARRELKTHLLGPAEPPSRARFNRAALALAAEAEARNARQRDLVGDGPAERVVWTDIVGEAESEGAPDTPQALAEAFGDVGDDERPEGP</sequence>
<evidence type="ECO:0000256" key="3">
    <source>
        <dbReference type="SAM" id="Phobius"/>
    </source>
</evidence>
<feature type="transmembrane region" description="Helical" evidence="3">
    <location>
        <begin position="93"/>
        <end position="116"/>
    </location>
</feature>
<evidence type="ECO:0000313" key="4">
    <source>
        <dbReference type="EMBL" id="NGO68991.1"/>
    </source>
</evidence>
<proteinExistence type="predicted"/>
<dbReference type="Proteomes" id="UP000477722">
    <property type="component" value="Unassembled WGS sequence"/>
</dbReference>
<keyword evidence="1" id="KW-0175">Coiled coil</keyword>